<dbReference type="CDD" id="cd06558">
    <property type="entry name" value="crotonase-like"/>
    <property type="match status" value="1"/>
</dbReference>
<name>A0ABZ3CB80_9ACTN</name>
<keyword evidence="3" id="KW-0378">Hydrolase</keyword>
<evidence type="ECO:0000256" key="3">
    <source>
        <dbReference type="ARBA" id="ARBA00022801"/>
    </source>
</evidence>
<dbReference type="RefSeq" id="WP_342373129.1">
    <property type="nucleotide sequence ID" value="NZ_CP115965.1"/>
</dbReference>
<dbReference type="Pfam" id="PF16113">
    <property type="entry name" value="ECH_2"/>
    <property type="match status" value="1"/>
</dbReference>
<evidence type="ECO:0000313" key="6">
    <source>
        <dbReference type="Proteomes" id="UP001434337"/>
    </source>
</evidence>
<evidence type="ECO:0000259" key="4">
    <source>
        <dbReference type="Pfam" id="PF16113"/>
    </source>
</evidence>
<evidence type="ECO:0000313" key="5">
    <source>
        <dbReference type="EMBL" id="WZW99447.1"/>
    </source>
</evidence>
<proteinExistence type="predicted"/>
<dbReference type="InterPro" id="IPR045004">
    <property type="entry name" value="ECH_dom"/>
</dbReference>
<reference evidence="5 6" key="1">
    <citation type="journal article" date="2023" name="Environ Microbiome">
        <title>A coral-associated actinobacterium mitigates coral bleaching under heat stress.</title>
        <authorList>
            <person name="Li J."/>
            <person name="Zou Y."/>
            <person name="Li Q."/>
            <person name="Zhang J."/>
            <person name="Bourne D.G."/>
            <person name="Lyu Y."/>
            <person name="Liu C."/>
            <person name="Zhang S."/>
        </authorList>
    </citation>
    <scope>NUCLEOTIDE SEQUENCE [LARGE SCALE GENOMIC DNA]</scope>
    <source>
        <strain evidence="5 6">SCSIO 13291</strain>
    </source>
</reference>
<dbReference type="SUPFAM" id="SSF52096">
    <property type="entry name" value="ClpP/crotonase"/>
    <property type="match status" value="1"/>
</dbReference>
<evidence type="ECO:0000256" key="2">
    <source>
        <dbReference type="ARBA" id="ARBA00011915"/>
    </source>
</evidence>
<dbReference type="EC" id="3.1.2.4" evidence="2"/>
<accession>A0ABZ3CB80</accession>
<dbReference type="PANTHER" id="PTHR43176:SF3">
    <property type="entry name" value="3-HYDROXYISOBUTYRYL-COA HYDROLASE, MITOCHONDRIAL"/>
    <property type="match status" value="1"/>
</dbReference>
<dbReference type="InterPro" id="IPR032259">
    <property type="entry name" value="HIBYL-CoA-H"/>
</dbReference>
<evidence type="ECO:0000256" key="1">
    <source>
        <dbReference type="ARBA" id="ARBA00001709"/>
    </source>
</evidence>
<dbReference type="EMBL" id="CP115965">
    <property type="protein sequence ID" value="WZW99447.1"/>
    <property type="molecule type" value="Genomic_DNA"/>
</dbReference>
<organism evidence="5 6">
    <name type="scientific">Propioniciclava soli</name>
    <dbReference type="NCBI Taxonomy" id="2775081"/>
    <lineage>
        <taxon>Bacteria</taxon>
        <taxon>Bacillati</taxon>
        <taxon>Actinomycetota</taxon>
        <taxon>Actinomycetes</taxon>
        <taxon>Propionibacteriales</taxon>
        <taxon>Propionibacteriaceae</taxon>
        <taxon>Propioniciclava</taxon>
    </lineage>
</organism>
<dbReference type="InterPro" id="IPR029045">
    <property type="entry name" value="ClpP/crotonase-like_dom_sf"/>
</dbReference>
<protein>
    <recommendedName>
        <fullName evidence="2">3-hydroxyisobutyryl-CoA hydrolase</fullName>
        <ecNumber evidence="2">3.1.2.4</ecNumber>
    </recommendedName>
</protein>
<gene>
    <name evidence="5" type="ORF">PCC79_04400</name>
</gene>
<sequence length="309" mass="32940">MTDELLVEVADGVGRLTLNRPRALNALTAAMIAGIHAALDAWRDDPAVERVELTGAGERGLCAGADVRALRDAVLAEEPWLGFLADEYAMNAAIVSFGKPYVAHQRGFTMGGGLGVSAHGTRRIAYPDSVFAMPETIIGFIPDVGVMWYLAHAPGQLGTHLALTGASINGTDAVLVGLADEVAGEAPASELECDRAWIDACYAGDDAAAIVARLEAHEHPRARAAAADLRQRCPLAVCVALEALRRVRSMGSVERVLAQDLVLGRHLLGRPDFAEGVRAQLVDKDRTPRWQHARIEDVGRAEVLACFEA</sequence>
<comment type="catalytic activity">
    <reaction evidence="1">
        <text>3-hydroxy-2-methylpropanoyl-CoA + H2O = 3-hydroxy-2-methylpropanoate + CoA + H(+)</text>
        <dbReference type="Rhea" id="RHEA:20888"/>
        <dbReference type="ChEBI" id="CHEBI:11805"/>
        <dbReference type="ChEBI" id="CHEBI:15377"/>
        <dbReference type="ChEBI" id="CHEBI:15378"/>
        <dbReference type="ChEBI" id="CHEBI:57287"/>
        <dbReference type="ChEBI" id="CHEBI:57340"/>
        <dbReference type="EC" id="3.1.2.4"/>
    </reaction>
</comment>
<dbReference type="Proteomes" id="UP001434337">
    <property type="component" value="Chromosome"/>
</dbReference>
<dbReference type="PANTHER" id="PTHR43176">
    <property type="entry name" value="3-HYDROXYISOBUTYRYL-COA HYDROLASE-RELATED"/>
    <property type="match status" value="1"/>
</dbReference>
<feature type="domain" description="Enoyl-CoA hydratase/isomerase" evidence="4">
    <location>
        <begin position="13"/>
        <end position="192"/>
    </location>
</feature>
<keyword evidence="6" id="KW-1185">Reference proteome</keyword>
<dbReference type="Gene3D" id="3.90.226.10">
    <property type="entry name" value="2-enoyl-CoA Hydratase, Chain A, domain 1"/>
    <property type="match status" value="1"/>
</dbReference>